<keyword evidence="3" id="KW-0812">Transmembrane</keyword>
<accession>A0A1C0U4K3</accession>
<comment type="caution">
    <text evidence="4">The sequence shown here is derived from an EMBL/GenBank/DDBJ whole genome shotgun (WGS) entry which is preliminary data.</text>
</comment>
<dbReference type="RefSeq" id="WP_065823036.1">
    <property type="nucleotide sequence ID" value="NZ_CAWMQZ010000071.1"/>
</dbReference>
<evidence type="ECO:0000313" key="4">
    <source>
        <dbReference type="EMBL" id="OCQ52849.1"/>
    </source>
</evidence>
<name>A0A1C0U4K3_9GAMM</name>
<keyword evidence="1" id="KW-0175">Coiled coil</keyword>
<proteinExistence type="predicted"/>
<protein>
    <submittedName>
        <fullName evidence="4">Secretion system effector C (SseC) like family protein</fullName>
    </submittedName>
</protein>
<feature type="coiled-coil region" evidence="1">
    <location>
        <begin position="84"/>
        <end position="111"/>
    </location>
</feature>
<evidence type="ECO:0000313" key="5">
    <source>
        <dbReference type="Proteomes" id="UP000093476"/>
    </source>
</evidence>
<dbReference type="AlphaFoldDB" id="A0A1C0U4K3"/>
<keyword evidence="3" id="KW-1133">Transmembrane helix</keyword>
<keyword evidence="3" id="KW-0472">Membrane</keyword>
<dbReference type="STRING" id="286156.Ppb6_01908"/>
<evidence type="ECO:0000256" key="3">
    <source>
        <dbReference type="SAM" id="Phobius"/>
    </source>
</evidence>
<dbReference type="PATRIC" id="fig|286156.4.peg.2165"/>
<sequence>MTSINAISDVGYIRTEENKEQQPELQKSGQKGLQPSASPSQPLPGSTLSENALWRMIAEAAKTLANGMSGTAKENSEAKKALIATLKDAQIAQLNERMQKLEEQAAAEKKKGFWGKLGMALGFIAAIVMAPFNPVMAAVMIGTMVAAIVVPKIVDKILEASGVDEKIRNWVKVSLEVIIGIVGAVLSFNPGNILASASKTIASTTAKAVELVEKAMNVLKSFKAFNTIAGKAQNIINKALKLLEPLFAKIQEFAKGGKLAAARIGQVTSASSDVVSVVGSGYAIKSASVMKDLEVSKAEQEEMEARFQQLQIMLSTAMKALTKSFESLFKIKSDEREFNQKMLSIHL</sequence>
<feature type="region of interest" description="Disordered" evidence="2">
    <location>
        <begin position="1"/>
        <end position="45"/>
    </location>
</feature>
<gene>
    <name evidence="4" type="ORF">Ppb6_01908</name>
</gene>
<reference evidence="4 5" key="1">
    <citation type="submission" date="2015-12" db="EMBL/GenBank/DDBJ databases">
        <title>Genome comparisons provide insights into the role of secondary metabolites in the pathogenic phase of the Photorhabdus life cycle.</title>
        <authorList>
            <person name="Tobias N.J."/>
            <person name="Mishra B."/>
            <person name="Gupta D.K."/>
            <person name="Thines M."/>
            <person name="Stinear T.P."/>
            <person name="Bode H.B."/>
        </authorList>
    </citation>
    <scope>NUCLEOTIDE SEQUENCE [LARGE SCALE GENOMIC DNA]</scope>
    <source>
        <strain evidence="4 5">PB68.1</strain>
    </source>
</reference>
<dbReference type="EMBL" id="LOMY01000071">
    <property type="protein sequence ID" value="OCQ52849.1"/>
    <property type="molecule type" value="Genomic_DNA"/>
</dbReference>
<organism evidence="4 5">
    <name type="scientific">Photorhabdus australis subsp. thailandensis</name>
    <dbReference type="NCBI Taxonomy" id="2805096"/>
    <lineage>
        <taxon>Bacteria</taxon>
        <taxon>Pseudomonadati</taxon>
        <taxon>Pseudomonadota</taxon>
        <taxon>Gammaproteobacteria</taxon>
        <taxon>Enterobacterales</taxon>
        <taxon>Morganellaceae</taxon>
        <taxon>Photorhabdus</taxon>
    </lineage>
</organism>
<keyword evidence="5" id="KW-1185">Reference proteome</keyword>
<dbReference type="Proteomes" id="UP000093476">
    <property type="component" value="Unassembled WGS sequence"/>
</dbReference>
<evidence type="ECO:0000256" key="2">
    <source>
        <dbReference type="SAM" id="MobiDB-lite"/>
    </source>
</evidence>
<evidence type="ECO:0000256" key="1">
    <source>
        <dbReference type="SAM" id="Coils"/>
    </source>
</evidence>
<feature type="transmembrane region" description="Helical" evidence="3">
    <location>
        <begin position="113"/>
        <end position="132"/>
    </location>
</feature>
<feature type="compositionally biased region" description="Low complexity" evidence="2">
    <location>
        <begin position="32"/>
        <end position="45"/>
    </location>
</feature>